<organism evidence="1 2">
    <name type="scientific">Ixodes persulcatus</name>
    <name type="common">Taiga tick</name>
    <dbReference type="NCBI Taxonomy" id="34615"/>
    <lineage>
        <taxon>Eukaryota</taxon>
        <taxon>Metazoa</taxon>
        <taxon>Ecdysozoa</taxon>
        <taxon>Arthropoda</taxon>
        <taxon>Chelicerata</taxon>
        <taxon>Arachnida</taxon>
        <taxon>Acari</taxon>
        <taxon>Parasitiformes</taxon>
        <taxon>Ixodida</taxon>
        <taxon>Ixodoidea</taxon>
        <taxon>Ixodidae</taxon>
        <taxon>Ixodinae</taxon>
        <taxon>Ixodes</taxon>
    </lineage>
</organism>
<gene>
    <name evidence="1" type="ORF">HPB47_023950</name>
</gene>
<evidence type="ECO:0000313" key="2">
    <source>
        <dbReference type="Proteomes" id="UP000805193"/>
    </source>
</evidence>
<name>A0AC60Q5K6_IXOPE</name>
<comment type="caution">
    <text evidence="1">The sequence shown here is derived from an EMBL/GenBank/DDBJ whole genome shotgun (WGS) entry which is preliminary data.</text>
</comment>
<protein>
    <submittedName>
        <fullName evidence="1">Uncharacterized protein</fullName>
    </submittedName>
</protein>
<keyword evidence="2" id="KW-1185">Reference proteome</keyword>
<dbReference type="Proteomes" id="UP000805193">
    <property type="component" value="Unassembled WGS sequence"/>
</dbReference>
<reference evidence="1 2" key="1">
    <citation type="journal article" date="2020" name="Cell">
        <title>Large-Scale Comparative Analyses of Tick Genomes Elucidate Their Genetic Diversity and Vector Capacities.</title>
        <authorList>
            <consortium name="Tick Genome and Microbiome Consortium (TIGMIC)"/>
            <person name="Jia N."/>
            <person name="Wang J."/>
            <person name="Shi W."/>
            <person name="Du L."/>
            <person name="Sun Y."/>
            <person name="Zhan W."/>
            <person name="Jiang J.F."/>
            <person name="Wang Q."/>
            <person name="Zhang B."/>
            <person name="Ji P."/>
            <person name="Bell-Sakyi L."/>
            <person name="Cui X.M."/>
            <person name="Yuan T.T."/>
            <person name="Jiang B.G."/>
            <person name="Yang W.F."/>
            <person name="Lam T.T."/>
            <person name="Chang Q.C."/>
            <person name="Ding S.J."/>
            <person name="Wang X.J."/>
            <person name="Zhu J.G."/>
            <person name="Ruan X.D."/>
            <person name="Zhao L."/>
            <person name="Wei J.T."/>
            <person name="Ye R.Z."/>
            <person name="Que T.C."/>
            <person name="Du C.H."/>
            <person name="Zhou Y.H."/>
            <person name="Cheng J.X."/>
            <person name="Dai P.F."/>
            <person name="Guo W.B."/>
            <person name="Han X.H."/>
            <person name="Huang E.J."/>
            <person name="Li L.F."/>
            <person name="Wei W."/>
            <person name="Gao Y.C."/>
            <person name="Liu J.Z."/>
            <person name="Shao H.Z."/>
            <person name="Wang X."/>
            <person name="Wang C.C."/>
            <person name="Yang T.C."/>
            <person name="Huo Q.B."/>
            <person name="Li W."/>
            <person name="Chen H.Y."/>
            <person name="Chen S.E."/>
            <person name="Zhou L.G."/>
            <person name="Ni X.B."/>
            <person name="Tian J.H."/>
            <person name="Sheng Y."/>
            <person name="Liu T."/>
            <person name="Pan Y.S."/>
            <person name="Xia L.Y."/>
            <person name="Li J."/>
            <person name="Zhao F."/>
            <person name="Cao W.C."/>
        </authorList>
    </citation>
    <scope>NUCLEOTIDE SEQUENCE [LARGE SCALE GENOMIC DNA]</scope>
    <source>
        <strain evidence="1">Iper-2018</strain>
    </source>
</reference>
<accession>A0AC60Q5K6</accession>
<dbReference type="EMBL" id="JABSTQ010009445">
    <property type="protein sequence ID" value="KAG0429108.1"/>
    <property type="molecule type" value="Genomic_DNA"/>
</dbReference>
<evidence type="ECO:0000313" key="1">
    <source>
        <dbReference type="EMBL" id="KAG0429108.1"/>
    </source>
</evidence>
<proteinExistence type="predicted"/>
<sequence>MITHAYVRYIEDNEQAVVAIKNIRDFRPRGPEDFKDKAKYNVKWGSDDEYYKARILLLGASEEDVRQKLQTARLRIKKVIESSDYSDEDAMEKENAKAQRKTVKKAGNIDKGDLMKFWSRKKNGCYSGQVDKPGEVEEKLKRAQRQIARLEKELWEKDRELEKLRYLNMKLQESIIEKFESWKGKHASKFPGRPPRPGLCPHRIEVLKVTSRKEVTGRINEKIGDLRKLEKRSADELGLPYPTSESLRLWYTTAEANGVCDWSAIVVLLVCLVLGGKGPYSECRPWVRRLDRVSIWSSSGPPELGFGLVLRELGGVRCTDMRSWRQAPANLDQKFALCCSCYSRQQMAANQEHEFVLGHQEQVFSSFFLGSAVEPQFGVGRLQHRSSAILFSAFKDMVTVGISVPPHVVPAHRDHGTVGPEMVDDGRCPALFLAPLRPSGFRSIQRAKNTPKTPPQRYHG</sequence>